<dbReference type="AlphaFoldDB" id="A0A818QL29"/>
<reference evidence="1" key="1">
    <citation type="submission" date="2021-02" db="EMBL/GenBank/DDBJ databases">
        <authorList>
            <person name="Nowell W R."/>
        </authorList>
    </citation>
    <scope>NUCLEOTIDE SEQUENCE</scope>
</reference>
<dbReference type="Gene3D" id="2.120.10.30">
    <property type="entry name" value="TolB, C-terminal domain"/>
    <property type="match status" value="1"/>
</dbReference>
<dbReference type="InterPro" id="IPR011042">
    <property type="entry name" value="6-blade_b-propeller_TolB-like"/>
</dbReference>
<evidence type="ECO:0000313" key="1">
    <source>
        <dbReference type="EMBL" id="CAF3642027.1"/>
    </source>
</evidence>
<name>A0A818QL29_9BILA</name>
<evidence type="ECO:0000313" key="2">
    <source>
        <dbReference type="Proteomes" id="UP000663865"/>
    </source>
</evidence>
<accession>A0A818QL29</accession>
<organism evidence="1 2">
    <name type="scientific">Rotaria socialis</name>
    <dbReference type="NCBI Taxonomy" id="392032"/>
    <lineage>
        <taxon>Eukaryota</taxon>
        <taxon>Metazoa</taxon>
        <taxon>Spiralia</taxon>
        <taxon>Gnathifera</taxon>
        <taxon>Rotifera</taxon>
        <taxon>Eurotatoria</taxon>
        <taxon>Bdelloidea</taxon>
        <taxon>Philodinida</taxon>
        <taxon>Philodinidae</taxon>
        <taxon>Rotaria</taxon>
    </lineage>
</organism>
<protein>
    <recommendedName>
        <fullName evidence="3">NHL repeat-containing protein</fullName>
    </recommendedName>
</protein>
<dbReference type="Proteomes" id="UP000663865">
    <property type="component" value="Unassembled WGS sequence"/>
</dbReference>
<sequence length="174" mass="19786">MLRSWNIASVVQFYRYLISASSLCSSPFDISSRAKWKQNGLTVAGGNGYGNEINQLSSPRGLYVDDDDQTIYATDYMNYRIVEWKYGVTSGQVVVGGNGQGNGIQRNVFLYIVDQGRYEVRRYRIGENEGTVVAGANGQGNRLDQFSVPSYVFVDRHHSMYVSDWKNHRVMKWE</sequence>
<evidence type="ECO:0008006" key="3">
    <source>
        <dbReference type="Google" id="ProtNLM"/>
    </source>
</evidence>
<dbReference type="SUPFAM" id="SSF63825">
    <property type="entry name" value="YWTD domain"/>
    <property type="match status" value="1"/>
</dbReference>
<dbReference type="EMBL" id="CAJNYV010004076">
    <property type="protein sequence ID" value="CAF3642027.1"/>
    <property type="molecule type" value="Genomic_DNA"/>
</dbReference>
<comment type="caution">
    <text evidence="1">The sequence shown here is derived from an EMBL/GenBank/DDBJ whole genome shotgun (WGS) entry which is preliminary data.</text>
</comment>
<gene>
    <name evidence="1" type="ORF">KIK155_LOCUS22988</name>
</gene>
<proteinExistence type="predicted"/>